<evidence type="ECO:0000256" key="1">
    <source>
        <dbReference type="SAM" id="MobiDB-lite"/>
    </source>
</evidence>
<name>A0ABQ0M1I8_MYCCL</name>
<dbReference type="EMBL" id="DF849199">
    <property type="protein sequence ID" value="GAT56021.1"/>
    <property type="molecule type" value="Genomic_DNA"/>
</dbReference>
<accession>A0ABQ0M1I8</accession>
<evidence type="ECO:0000256" key="2">
    <source>
        <dbReference type="SAM" id="Phobius"/>
    </source>
</evidence>
<reference evidence="3" key="1">
    <citation type="submission" date="2014-09" db="EMBL/GenBank/DDBJ databases">
        <title>Genome sequence of the luminous mushroom Mycena chlorophos for searching fungal bioluminescence genes.</title>
        <authorList>
            <person name="Tanaka Y."/>
            <person name="Kasuga D."/>
            <person name="Oba Y."/>
            <person name="Hase S."/>
            <person name="Sato K."/>
            <person name="Oba Y."/>
            <person name="Sakakibara Y."/>
        </authorList>
    </citation>
    <scope>NUCLEOTIDE SEQUENCE</scope>
</reference>
<proteinExistence type="predicted"/>
<feature type="region of interest" description="Disordered" evidence="1">
    <location>
        <begin position="37"/>
        <end position="94"/>
    </location>
</feature>
<keyword evidence="2" id="KW-0472">Membrane</keyword>
<evidence type="ECO:0000313" key="3">
    <source>
        <dbReference type="EMBL" id="GAT56021.1"/>
    </source>
</evidence>
<protein>
    <submittedName>
        <fullName evidence="3">Uncharacterized protein</fullName>
    </submittedName>
</protein>
<feature type="region of interest" description="Disordered" evidence="1">
    <location>
        <begin position="176"/>
        <end position="195"/>
    </location>
</feature>
<sequence>MQPRIIALTARGGNAIRFLLLTVVLCPGTMATLRRSNRTRATRTIPDNAMPELDESGALAEKENEAQPITAKRKRVPEKVPEAPKMIPAGPGLMNEVPQSPYLPMTIDNPMEHLDDGDDAGGDETAGGEEGGHWLHRFGSEEAFSDDDDDDDEAYEGASEHGLPDEDEEMLEAEVRGVEDEEAESNDGTPKRDPKTLELTIVVSVMHQTETTKAQRKKKLKTVMLSLALSGLTFPTLLKAVLRKVSKSTGSDLSRNKDYDLEFTVPRIHTSSTELDIDTFRTLISKAKKIKAGPEAKITMTIPQPDVAVDDDDDEEDAGKGRKRKKSRTGPPKERDLDSANQPINDKIALLRAKYKGSYVDPETAKEVVLGNAQYECWAEAWEAGNCNEHAPPNHALFDPANPRNRKSALQVRAEQQAAARAGPVLPPIQVTIVGPDAAGPKVPSAAAEKLIPADKETATFSRLRDSVISTSWVTRFATSCWTMDSVVRRPSIC</sequence>
<organism evidence="3 4">
    <name type="scientific">Mycena chlorophos</name>
    <name type="common">Agaric fungus</name>
    <name type="synonym">Agaricus chlorophos</name>
    <dbReference type="NCBI Taxonomy" id="658473"/>
    <lineage>
        <taxon>Eukaryota</taxon>
        <taxon>Fungi</taxon>
        <taxon>Dikarya</taxon>
        <taxon>Basidiomycota</taxon>
        <taxon>Agaricomycotina</taxon>
        <taxon>Agaricomycetes</taxon>
        <taxon>Agaricomycetidae</taxon>
        <taxon>Agaricales</taxon>
        <taxon>Marasmiineae</taxon>
        <taxon>Mycenaceae</taxon>
        <taxon>Mycena</taxon>
    </lineage>
</organism>
<dbReference type="Proteomes" id="UP000815677">
    <property type="component" value="Unassembled WGS sequence"/>
</dbReference>
<feature type="region of interest" description="Disordered" evidence="1">
    <location>
        <begin position="110"/>
        <end position="169"/>
    </location>
</feature>
<feature type="transmembrane region" description="Helical" evidence="2">
    <location>
        <begin position="15"/>
        <end position="33"/>
    </location>
</feature>
<evidence type="ECO:0000313" key="4">
    <source>
        <dbReference type="Proteomes" id="UP000815677"/>
    </source>
</evidence>
<keyword evidence="4" id="KW-1185">Reference proteome</keyword>
<feature type="compositionally biased region" description="Acidic residues" evidence="1">
    <location>
        <begin position="143"/>
        <end position="155"/>
    </location>
</feature>
<gene>
    <name evidence="3" type="ORF">MCHLO_12726</name>
</gene>
<feature type="region of interest" description="Disordered" evidence="1">
    <location>
        <begin position="300"/>
        <end position="343"/>
    </location>
</feature>
<keyword evidence="2" id="KW-1133">Transmembrane helix</keyword>
<keyword evidence="2" id="KW-0812">Transmembrane</keyword>
<feature type="compositionally biased region" description="Acidic residues" evidence="1">
    <location>
        <begin position="308"/>
        <end position="317"/>
    </location>
</feature>